<accession>A0A3P7IQA1</accession>
<proteinExistence type="predicted"/>
<dbReference type="EMBL" id="UYYB01003174">
    <property type="protein sequence ID" value="VDM66567.1"/>
    <property type="molecule type" value="Genomic_DNA"/>
</dbReference>
<dbReference type="AlphaFoldDB" id="A0A3P7IQA1"/>
<reference evidence="1 2" key="1">
    <citation type="submission" date="2018-11" db="EMBL/GenBank/DDBJ databases">
        <authorList>
            <consortium name="Pathogen Informatics"/>
        </authorList>
    </citation>
    <scope>NUCLEOTIDE SEQUENCE [LARGE SCALE GENOMIC DNA]</scope>
</reference>
<name>A0A3P7IQA1_STRVU</name>
<dbReference type="OrthoDB" id="5859073at2759"/>
<evidence type="ECO:0000313" key="2">
    <source>
        <dbReference type="Proteomes" id="UP000270094"/>
    </source>
</evidence>
<protein>
    <submittedName>
        <fullName evidence="1">Uncharacterized protein</fullName>
    </submittedName>
</protein>
<gene>
    <name evidence="1" type="ORF">SVUK_LOCUS1565</name>
</gene>
<dbReference type="Proteomes" id="UP000270094">
    <property type="component" value="Unassembled WGS sequence"/>
</dbReference>
<organism evidence="1 2">
    <name type="scientific">Strongylus vulgaris</name>
    <name type="common">Blood worm</name>
    <dbReference type="NCBI Taxonomy" id="40348"/>
    <lineage>
        <taxon>Eukaryota</taxon>
        <taxon>Metazoa</taxon>
        <taxon>Ecdysozoa</taxon>
        <taxon>Nematoda</taxon>
        <taxon>Chromadorea</taxon>
        <taxon>Rhabditida</taxon>
        <taxon>Rhabditina</taxon>
        <taxon>Rhabditomorpha</taxon>
        <taxon>Strongyloidea</taxon>
        <taxon>Strongylidae</taxon>
        <taxon>Strongylus</taxon>
    </lineage>
</organism>
<sequence>MGTKNVQTVDSEYLGIPNDLYPAYRKETTSYIPTQNQSAPLSIDVKPTIVPLPSGPIPNDTITDSDRCDTAQENPTFRSRFRTQVQQSYTPAPVRLPEVPRYTTQFSTIGNAFVPVGQPQISEYQYEDLNDLTSCIDAI</sequence>
<evidence type="ECO:0000313" key="1">
    <source>
        <dbReference type="EMBL" id="VDM66567.1"/>
    </source>
</evidence>
<keyword evidence="2" id="KW-1185">Reference proteome</keyword>